<organism evidence="1 2">
    <name type="scientific">Candidatus Propionivibrio aalborgensis</name>
    <dbReference type="NCBI Taxonomy" id="1860101"/>
    <lineage>
        <taxon>Bacteria</taxon>
        <taxon>Pseudomonadati</taxon>
        <taxon>Pseudomonadota</taxon>
        <taxon>Betaproteobacteria</taxon>
        <taxon>Rhodocyclales</taxon>
        <taxon>Rhodocyclaceae</taxon>
        <taxon>Propionivibrio</taxon>
    </lineage>
</organism>
<dbReference type="Proteomes" id="UP000199600">
    <property type="component" value="Unassembled WGS sequence"/>
</dbReference>
<dbReference type="AlphaFoldDB" id="A0A1A8XL83"/>
<proteinExistence type="predicted"/>
<protein>
    <submittedName>
        <fullName evidence="1">Uncharacterized protein</fullName>
    </submittedName>
</protein>
<accession>A0A1A8XL83</accession>
<keyword evidence="2" id="KW-1185">Reference proteome</keyword>
<evidence type="ECO:0000313" key="1">
    <source>
        <dbReference type="EMBL" id="SBT05431.1"/>
    </source>
</evidence>
<reference evidence="1 2" key="1">
    <citation type="submission" date="2016-06" db="EMBL/GenBank/DDBJ databases">
        <authorList>
            <person name="Kjaerup R.B."/>
            <person name="Dalgaard T.S."/>
            <person name="Juul-Madsen H.R."/>
        </authorList>
    </citation>
    <scope>NUCLEOTIDE SEQUENCE [LARGE SCALE GENOMIC DNA]</scope>
    <source>
        <strain evidence="1">2</strain>
    </source>
</reference>
<gene>
    <name evidence="1" type="ORF">PROAA_1540010</name>
</gene>
<evidence type="ECO:0000313" key="2">
    <source>
        <dbReference type="Proteomes" id="UP000199600"/>
    </source>
</evidence>
<dbReference type="EMBL" id="FLQY01000062">
    <property type="protein sequence ID" value="SBT05431.1"/>
    <property type="molecule type" value="Genomic_DNA"/>
</dbReference>
<name>A0A1A8XL83_9RHOO</name>
<sequence length="92" mass="10123">MATTLCGSPVCSDRFQRSNNAAISTSDVALQLSVRTLFTSVCVAWFEAQPTSAAVTQYKPNDLIFIRRSYKRENVEANRSTYGACGVAKPQR</sequence>